<name>A0A918FBA7_AGRME</name>
<evidence type="ECO:0000313" key="2">
    <source>
        <dbReference type="EMBL" id="GGR18611.1"/>
    </source>
</evidence>
<keyword evidence="3" id="KW-1185">Reference proteome</keyword>
<evidence type="ECO:0000313" key="3">
    <source>
        <dbReference type="Proteomes" id="UP000610303"/>
    </source>
</evidence>
<dbReference type="EMBL" id="BMRJ01000001">
    <property type="protein sequence ID" value="GGR18611.1"/>
    <property type="molecule type" value="Genomic_DNA"/>
</dbReference>
<comment type="caution">
    <text evidence="2">The sequence shown here is derived from an EMBL/GenBank/DDBJ whole genome shotgun (WGS) entry which is preliminary data.</text>
</comment>
<reference evidence="2" key="1">
    <citation type="journal article" date="2014" name="Int. J. Syst. Evol. Microbiol.">
        <title>Complete genome sequence of Corynebacterium casei LMG S-19264T (=DSM 44701T), isolated from a smear-ripened cheese.</title>
        <authorList>
            <consortium name="US DOE Joint Genome Institute (JGI-PGF)"/>
            <person name="Walter F."/>
            <person name="Albersmeier A."/>
            <person name="Kalinowski J."/>
            <person name="Ruckert C."/>
        </authorList>
    </citation>
    <scope>NUCLEOTIDE SEQUENCE</scope>
    <source>
        <strain evidence="2">JCM 3346</strain>
    </source>
</reference>
<sequence>MPENAGLPVDSFAMDPPGCQAVARATANQRGGVAAPLTLLTDASPGKSLRWQRNPMVPGSTGHLDCGPCAPP</sequence>
<evidence type="ECO:0000256" key="1">
    <source>
        <dbReference type="SAM" id="MobiDB-lite"/>
    </source>
</evidence>
<feature type="region of interest" description="Disordered" evidence="1">
    <location>
        <begin position="45"/>
        <end position="72"/>
    </location>
</feature>
<reference evidence="2" key="2">
    <citation type="submission" date="2020-09" db="EMBL/GenBank/DDBJ databases">
        <authorList>
            <person name="Sun Q."/>
            <person name="Ohkuma M."/>
        </authorList>
    </citation>
    <scope>NUCLEOTIDE SEQUENCE</scope>
    <source>
        <strain evidence="2">JCM 3346</strain>
    </source>
</reference>
<dbReference type="Proteomes" id="UP000610303">
    <property type="component" value="Unassembled WGS sequence"/>
</dbReference>
<protein>
    <submittedName>
        <fullName evidence="2">Uncharacterized protein</fullName>
    </submittedName>
</protein>
<dbReference type="AlphaFoldDB" id="A0A918FBA7"/>
<accession>A0A918FBA7</accession>
<organism evidence="2 3">
    <name type="scientific">Agromyces mediolanus</name>
    <name type="common">Corynebacterium mediolanum</name>
    <dbReference type="NCBI Taxonomy" id="41986"/>
    <lineage>
        <taxon>Bacteria</taxon>
        <taxon>Bacillati</taxon>
        <taxon>Actinomycetota</taxon>
        <taxon>Actinomycetes</taxon>
        <taxon>Micrococcales</taxon>
        <taxon>Microbacteriaceae</taxon>
        <taxon>Agromyces</taxon>
    </lineage>
</organism>
<proteinExistence type="predicted"/>
<gene>
    <name evidence="2" type="ORF">GCM10010196_09650</name>
</gene>